<dbReference type="Proteomes" id="UP001529180">
    <property type="component" value="Unassembled WGS sequence"/>
</dbReference>
<dbReference type="RefSeq" id="WP_147250812.1">
    <property type="nucleotide sequence ID" value="NZ_JARSBO010000001.1"/>
</dbReference>
<name>A0ABT6G738_9PROT</name>
<gene>
    <name evidence="1" type="ORF">P7680_02325</name>
</gene>
<evidence type="ECO:0000313" key="1">
    <source>
        <dbReference type="EMBL" id="MDG4717813.1"/>
    </source>
</evidence>
<dbReference type="EMBL" id="JARSBO010000001">
    <property type="protein sequence ID" value="MDG4717813.1"/>
    <property type="molecule type" value="Genomic_DNA"/>
</dbReference>
<accession>A0ABT6G738</accession>
<dbReference type="InterPro" id="IPR027417">
    <property type="entry name" value="P-loop_NTPase"/>
</dbReference>
<comment type="caution">
    <text evidence="1">The sequence shown here is derived from an EMBL/GenBank/DDBJ whole genome shotgun (WGS) entry which is preliminary data.</text>
</comment>
<dbReference type="InterPro" id="IPR008868">
    <property type="entry name" value="TniB"/>
</dbReference>
<proteinExistence type="predicted"/>
<reference evidence="1 2" key="1">
    <citation type="submission" date="2023-03" db="EMBL/GenBank/DDBJ databases">
        <title>Strain FZY0004 represents a novel species in the genus Thalassospira isolated from seawater.</title>
        <authorList>
            <person name="Fu Z.-Y."/>
        </authorList>
    </citation>
    <scope>NUCLEOTIDE SEQUENCE [LARGE SCALE GENOMIC DNA]</scope>
    <source>
        <strain evidence="1 2">FZY0004</strain>
    </source>
</reference>
<sequence>MREGKTVMGVKRMHEFEKLLTEEQAIKLAAFRDRRIAHDAFQDALTKIANFHQTGRHAARPGILTMVGETGAGKTSIIEDYCNLHNESGQFKKVLFVIVPESCTVKNLAASILMALGDLSSVKGTRQDMELRIKDYVDRTGVEMLIFDEFQHLTNRGSAKRQYDAADWLKTQVEILRKPIVFAGLPEVHNIFALNPQLETRRNGKIGIMPFDLDTEESRKSVFLFFHMLNKHLPLPRPELSALNDPNAIKYVVDENKGLLGYMMKVVHHATEKALIDGDETLRFRHLHDAVGELGAVTFEVGQATIRPGKNKISKNKNGGKDGLYGIL</sequence>
<evidence type="ECO:0000313" key="2">
    <source>
        <dbReference type="Proteomes" id="UP001529180"/>
    </source>
</evidence>
<dbReference type="SUPFAM" id="SSF52540">
    <property type="entry name" value="P-loop containing nucleoside triphosphate hydrolases"/>
    <property type="match status" value="1"/>
</dbReference>
<dbReference type="Gene3D" id="3.40.50.300">
    <property type="entry name" value="P-loop containing nucleotide triphosphate hydrolases"/>
    <property type="match status" value="1"/>
</dbReference>
<organism evidence="1 2">
    <name type="scientific">Thalassospira aquimaris</name>
    <dbReference type="NCBI Taxonomy" id="3037796"/>
    <lineage>
        <taxon>Bacteria</taxon>
        <taxon>Pseudomonadati</taxon>
        <taxon>Pseudomonadota</taxon>
        <taxon>Alphaproteobacteria</taxon>
        <taxon>Rhodospirillales</taxon>
        <taxon>Thalassospiraceae</taxon>
        <taxon>Thalassospira</taxon>
    </lineage>
</organism>
<protein>
    <submittedName>
        <fullName evidence="1">TniB family NTP-binding protein</fullName>
    </submittedName>
</protein>
<keyword evidence="2" id="KW-1185">Reference proteome</keyword>
<dbReference type="Pfam" id="PF05621">
    <property type="entry name" value="TniB"/>
    <property type="match status" value="1"/>
</dbReference>